<evidence type="ECO:0000259" key="2">
    <source>
        <dbReference type="PROSITE" id="PS50280"/>
    </source>
</evidence>
<evidence type="ECO:0000313" key="3">
    <source>
        <dbReference type="EMBL" id="CAJ1957082.1"/>
    </source>
</evidence>
<protein>
    <recommendedName>
        <fullName evidence="2">SET domain-containing protein</fullName>
    </recommendedName>
</protein>
<evidence type="ECO:0000313" key="4">
    <source>
        <dbReference type="Proteomes" id="UP001295423"/>
    </source>
</evidence>
<dbReference type="InterPro" id="IPR001214">
    <property type="entry name" value="SET_dom"/>
</dbReference>
<dbReference type="PROSITE" id="PS50280">
    <property type="entry name" value="SET"/>
    <property type="match status" value="2"/>
</dbReference>
<feature type="domain" description="SET" evidence="2">
    <location>
        <begin position="291"/>
        <end position="451"/>
    </location>
</feature>
<dbReference type="Proteomes" id="UP001295423">
    <property type="component" value="Unassembled WGS sequence"/>
</dbReference>
<proteinExistence type="predicted"/>
<comment type="caution">
    <text evidence="3">The sequence shown here is derived from an EMBL/GenBank/DDBJ whole genome shotgun (WGS) entry which is preliminary data.</text>
</comment>
<feature type="signal peptide" evidence="1">
    <location>
        <begin position="1"/>
        <end position="22"/>
    </location>
</feature>
<reference evidence="3" key="1">
    <citation type="submission" date="2023-08" db="EMBL/GenBank/DDBJ databases">
        <authorList>
            <person name="Audoor S."/>
            <person name="Bilcke G."/>
        </authorList>
    </citation>
    <scope>NUCLEOTIDE SEQUENCE</scope>
</reference>
<dbReference type="SUPFAM" id="SSF82199">
    <property type="entry name" value="SET domain"/>
    <property type="match status" value="1"/>
</dbReference>
<keyword evidence="4" id="KW-1185">Reference proteome</keyword>
<dbReference type="InterPro" id="IPR046341">
    <property type="entry name" value="SET_dom_sf"/>
</dbReference>
<sequence length="650" mass="74619">MIQDKLLLTVLTLTSIHQGATTSDGHSKQQHTECGIYLAPSTIPGAGLGMYAGNRDYEAGEGLTDGDLLVPIFDLDWHNDYEEYEFLWDEYTWAAKSFNGMEEEETDDPDQICVASFGMGAAVNCMLPLVNAVDALTVDDYFSEKSGLDNAGLSSESPGVGAFTPHHGRPTKARRDIPAGQELFVNYGEDYFTSREGYASVPLTQDYREADRITKRFQILIIALRSLSLSAQGDLWKLVKNSTSWNSRLQNALYDRYEDVLRNDEGGAAYRHYNTSIRSLDWLEEHGACMDHIEAGVSTVPDAGRGAFARRFIKKGDVVSPTPLIHLPDRNILTIYDAKVVLNPDDDSEHVLTRDGDQPSHQQLMLNYCFGHRDSTLLLCPYGYLSALINHSYKEPNARISWSQKESIVGHPEWLNQSLKEWGNKGYAGLSLDFVALRDIEKSEEILIDYGIEWEEAWQKHVSNFKSPRKDYIPAFELNRMADLRVKTISEYDYKYHGINMFCRRYYVVQFDSDIEVSKDWEGFEDDRNVLLGIYPCRVVERHNDNSYTVEIIDKEYASVDDQYVWPHHEVVSHILFNVPRDIFYFRDEPNHRDHHQKWSFRHDMRIPDDIFPEVWKNRLHDETTEGLEDTPDSADDDECDQDYLTCAEL</sequence>
<organism evidence="3 4">
    <name type="scientific">Cylindrotheca closterium</name>
    <dbReference type="NCBI Taxonomy" id="2856"/>
    <lineage>
        <taxon>Eukaryota</taxon>
        <taxon>Sar</taxon>
        <taxon>Stramenopiles</taxon>
        <taxon>Ochrophyta</taxon>
        <taxon>Bacillariophyta</taxon>
        <taxon>Bacillariophyceae</taxon>
        <taxon>Bacillariophycidae</taxon>
        <taxon>Bacillariales</taxon>
        <taxon>Bacillariaceae</taxon>
        <taxon>Cylindrotheca</taxon>
    </lineage>
</organism>
<feature type="domain" description="SET" evidence="2">
    <location>
        <begin position="34"/>
        <end position="188"/>
    </location>
</feature>
<name>A0AAD2JK54_9STRA</name>
<gene>
    <name evidence="3" type="ORF">CYCCA115_LOCUS16537</name>
</gene>
<dbReference type="Gene3D" id="2.170.270.10">
    <property type="entry name" value="SET domain"/>
    <property type="match status" value="2"/>
</dbReference>
<keyword evidence="1" id="KW-0732">Signal</keyword>
<dbReference type="Pfam" id="PF00856">
    <property type="entry name" value="SET"/>
    <property type="match status" value="1"/>
</dbReference>
<feature type="chain" id="PRO_5042165525" description="SET domain-containing protein" evidence="1">
    <location>
        <begin position="23"/>
        <end position="650"/>
    </location>
</feature>
<evidence type="ECO:0000256" key="1">
    <source>
        <dbReference type="SAM" id="SignalP"/>
    </source>
</evidence>
<dbReference type="AlphaFoldDB" id="A0AAD2JK54"/>
<accession>A0AAD2JK54</accession>
<dbReference type="EMBL" id="CAKOGP040001936">
    <property type="protein sequence ID" value="CAJ1957082.1"/>
    <property type="molecule type" value="Genomic_DNA"/>
</dbReference>